<organism evidence="1 2">
    <name type="scientific">Dreissena polymorpha</name>
    <name type="common">Zebra mussel</name>
    <name type="synonym">Mytilus polymorpha</name>
    <dbReference type="NCBI Taxonomy" id="45954"/>
    <lineage>
        <taxon>Eukaryota</taxon>
        <taxon>Metazoa</taxon>
        <taxon>Spiralia</taxon>
        <taxon>Lophotrochozoa</taxon>
        <taxon>Mollusca</taxon>
        <taxon>Bivalvia</taxon>
        <taxon>Autobranchia</taxon>
        <taxon>Heteroconchia</taxon>
        <taxon>Euheterodonta</taxon>
        <taxon>Imparidentia</taxon>
        <taxon>Neoheterodontei</taxon>
        <taxon>Myida</taxon>
        <taxon>Dreissenoidea</taxon>
        <taxon>Dreissenidae</taxon>
        <taxon>Dreissena</taxon>
    </lineage>
</organism>
<name>A0A9D3Y2V8_DREPO</name>
<comment type="caution">
    <text evidence="1">The sequence shown here is derived from an EMBL/GenBank/DDBJ whole genome shotgun (WGS) entry which is preliminary data.</text>
</comment>
<dbReference type="InterPro" id="IPR029047">
    <property type="entry name" value="HSP70_peptide-bd_sf"/>
</dbReference>
<evidence type="ECO:0000313" key="1">
    <source>
        <dbReference type="EMBL" id="KAH3690930.1"/>
    </source>
</evidence>
<protein>
    <submittedName>
        <fullName evidence="1">Uncharacterized protein</fullName>
    </submittedName>
</protein>
<evidence type="ECO:0000313" key="2">
    <source>
        <dbReference type="Proteomes" id="UP000828390"/>
    </source>
</evidence>
<sequence>MDYTYGVDIFDYDFEKKYPMEKKIFMNGEWLVKDVFRVFVRVNEDVPFDNKVTHAFFATENPDYVVIFRTENNDPMFTTDPGCEIVGRFQIDFENDIPFEEQEIEVTFMFGDTDLRVLCKHINTGKVKTLTLDIAN</sequence>
<accession>A0A9D3Y2V8</accession>
<reference evidence="1" key="1">
    <citation type="journal article" date="2019" name="bioRxiv">
        <title>The Genome of the Zebra Mussel, Dreissena polymorpha: A Resource for Invasive Species Research.</title>
        <authorList>
            <person name="McCartney M.A."/>
            <person name="Auch B."/>
            <person name="Kono T."/>
            <person name="Mallez S."/>
            <person name="Zhang Y."/>
            <person name="Obille A."/>
            <person name="Becker A."/>
            <person name="Abrahante J.E."/>
            <person name="Garbe J."/>
            <person name="Badalamenti J.P."/>
            <person name="Herman A."/>
            <person name="Mangelson H."/>
            <person name="Liachko I."/>
            <person name="Sullivan S."/>
            <person name="Sone E.D."/>
            <person name="Koren S."/>
            <person name="Silverstein K.A.T."/>
            <person name="Beckman K.B."/>
            <person name="Gohl D.M."/>
        </authorList>
    </citation>
    <scope>NUCLEOTIDE SEQUENCE</scope>
    <source>
        <strain evidence="1">Duluth1</strain>
        <tissue evidence="1">Whole animal</tissue>
    </source>
</reference>
<gene>
    <name evidence="1" type="ORF">DPMN_192754</name>
</gene>
<dbReference type="PANTHER" id="PTHR14187">
    <property type="entry name" value="ALPHA KINASE/ELONGATION FACTOR 2 KINASE"/>
    <property type="match status" value="1"/>
</dbReference>
<dbReference type="SUPFAM" id="SSF100920">
    <property type="entry name" value="Heat shock protein 70kD (HSP70), peptide-binding domain"/>
    <property type="match status" value="1"/>
</dbReference>
<dbReference type="AlphaFoldDB" id="A0A9D3Y2V8"/>
<dbReference type="PANTHER" id="PTHR14187:SF5">
    <property type="entry name" value="HEAT SHOCK 70 KDA PROTEIN 12A"/>
    <property type="match status" value="1"/>
</dbReference>
<reference evidence="1" key="2">
    <citation type="submission" date="2020-11" db="EMBL/GenBank/DDBJ databases">
        <authorList>
            <person name="McCartney M.A."/>
            <person name="Auch B."/>
            <person name="Kono T."/>
            <person name="Mallez S."/>
            <person name="Becker A."/>
            <person name="Gohl D.M."/>
            <person name="Silverstein K.A.T."/>
            <person name="Koren S."/>
            <person name="Bechman K.B."/>
            <person name="Herman A."/>
            <person name="Abrahante J.E."/>
            <person name="Garbe J."/>
        </authorList>
    </citation>
    <scope>NUCLEOTIDE SEQUENCE</scope>
    <source>
        <strain evidence="1">Duluth1</strain>
        <tissue evidence="1">Whole animal</tissue>
    </source>
</reference>
<dbReference type="Proteomes" id="UP000828390">
    <property type="component" value="Unassembled WGS sequence"/>
</dbReference>
<keyword evidence="2" id="KW-1185">Reference proteome</keyword>
<proteinExistence type="predicted"/>
<dbReference type="EMBL" id="JAIWYP010000049">
    <property type="protein sequence ID" value="KAH3690930.1"/>
    <property type="molecule type" value="Genomic_DNA"/>
</dbReference>